<dbReference type="Pfam" id="PF01706">
    <property type="entry name" value="FliG_C"/>
    <property type="match status" value="1"/>
</dbReference>
<evidence type="ECO:0000256" key="11">
    <source>
        <dbReference type="PIRNR" id="PIRNR003161"/>
    </source>
</evidence>
<protein>
    <recommendedName>
        <fullName evidence="4 11">Flagellar motor switch protein FliG</fullName>
    </recommendedName>
</protein>
<sequence>MISGSEKAALLLLMLGEDHASNVLKHVSPAVVEKIGLAMANVNRVDKARAANVVAEFNSALQAETPLGIGVQGYVRKLFTTTLGEQQGANMADRVLGEEEIREIDSLRWLEPEMIARMLEDEHPQIIAITLAHMENEQAAQVLKHFPVEVQDNIVLRIANMKTIPQSAMKQLEEVLRKKLSITTSLKKRNLDGPQAAASIINGLDTASETRILETVAKIDTALSDRIHELMFVFSNLSSLPDKSMQMLLREVSSDLLPVALKGADGAVREKILGNMSKRAREMLEEDMDTRGPMKLSDVESAQKEILAIARKLGESGQIELGRGGDDYI</sequence>
<dbReference type="Gene3D" id="1.10.220.30">
    <property type="match status" value="3"/>
</dbReference>
<feature type="domain" description="Flagellar motor switch protein FliG middle" evidence="13">
    <location>
        <begin position="112"/>
        <end position="182"/>
    </location>
</feature>
<reference evidence="15" key="1">
    <citation type="submission" date="2020-09" db="EMBL/GenBank/DDBJ databases">
        <authorList>
            <person name="Yoon J.-W."/>
        </authorList>
    </citation>
    <scope>NUCLEOTIDE SEQUENCE</scope>
    <source>
        <strain evidence="15">KMU-158</strain>
    </source>
</reference>
<evidence type="ECO:0000256" key="9">
    <source>
        <dbReference type="ARBA" id="ARBA00023143"/>
    </source>
</evidence>
<comment type="similarity">
    <text evidence="3 11">Belongs to the FliG family.</text>
</comment>
<dbReference type="PANTHER" id="PTHR30534:SF0">
    <property type="entry name" value="FLAGELLAR MOTOR SWITCH PROTEIN FLIG"/>
    <property type="match status" value="1"/>
</dbReference>
<dbReference type="RefSeq" id="WP_190763255.1">
    <property type="nucleotide sequence ID" value="NZ_JACXLD010000002.1"/>
</dbReference>
<evidence type="ECO:0000256" key="1">
    <source>
        <dbReference type="ARBA" id="ARBA00004117"/>
    </source>
</evidence>
<evidence type="ECO:0000259" key="13">
    <source>
        <dbReference type="Pfam" id="PF14841"/>
    </source>
</evidence>
<comment type="function">
    <text evidence="10 11">FliG is one of three proteins (FliG, FliN, FliM) that forms the rotor-mounted switch complex (C ring), located at the base of the basal body. This complex interacts with the CheY and CheZ chemotaxis proteins, in addition to contacting components of the motor that determine the direction of flagellar rotation.</text>
</comment>
<dbReference type="InterPro" id="IPR032779">
    <property type="entry name" value="FliG_M"/>
</dbReference>
<keyword evidence="16" id="KW-1185">Reference proteome</keyword>
<keyword evidence="7 11" id="KW-0283">Flagellar rotation</keyword>
<evidence type="ECO:0000256" key="8">
    <source>
        <dbReference type="ARBA" id="ARBA00023136"/>
    </source>
</evidence>
<evidence type="ECO:0000259" key="12">
    <source>
        <dbReference type="Pfam" id="PF01706"/>
    </source>
</evidence>
<evidence type="ECO:0000256" key="7">
    <source>
        <dbReference type="ARBA" id="ARBA00022779"/>
    </source>
</evidence>
<evidence type="ECO:0000256" key="2">
    <source>
        <dbReference type="ARBA" id="ARBA00004515"/>
    </source>
</evidence>
<comment type="caution">
    <text evidence="15">The sequence shown here is derived from an EMBL/GenBank/DDBJ whole genome shotgun (WGS) entry which is preliminary data.</text>
</comment>
<gene>
    <name evidence="15" type="primary">fliG</name>
    <name evidence="15" type="ORF">IB286_05365</name>
</gene>
<evidence type="ECO:0000313" key="16">
    <source>
        <dbReference type="Proteomes" id="UP000610558"/>
    </source>
</evidence>
<dbReference type="EMBL" id="JACXLD010000002">
    <property type="protein sequence ID" value="MBD2858433.1"/>
    <property type="molecule type" value="Genomic_DNA"/>
</dbReference>
<dbReference type="AlphaFoldDB" id="A0A927BZG4"/>
<keyword evidence="9 11" id="KW-0975">Bacterial flagellum</keyword>
<keyword evidence="6 11" id="KW-0145">Chemotaxis</keyword>
<dbReference type="SUPFAM" id="SSF48029">
    <property type="entry name" value="FliG"/>
    <property type="match status" value="2"/>
</dbReference>
<feature type="domain" description="Flagellar motor switch protein FliG C-terminal" evidence="12">
    <location>
        <begin position="215"/>
        <end position="321"/>
    </location>
</feature>
<dbReference type="GO" id="GO:0071973">
    <property type="term" value="P:bacterial-type flagellum-dependent cell motility"/>
    <property type="evidence" value="ECO:0007669"/>
    <property type="project" value="InterPro"/>
</dbReference>
<feature type="domain" description="Flagellar motor switch protein FliG N-terminal" evidence="14">
    <location>
        <begin position="2"/>
        <end position="100"/>
    </location>
</feature>
<dbReference type="PANTHER" id="PTHR30534">
    <property type="entry name" value="FLAGELLAR MOTOR SWITCH PROTEIN FLIG"/>
    <property type="match status" value="1"/>
</dbReference>
<keyword evidence="15" id="KW-0966">Cell projection</keyword>
<comment type="subcellular location">
    <subcellularLocation>
        <location evidence="1 11">Bacterial flagellum basal body</location>
    </subcellularLocation>
    <subcellularLocation>
        <location evidence="2 11">Cell inner membrane</location>
        <topology evidence="2 11">Peripheral membrane protein</topology>
        <orientation evidence="2 11">Cytoplasmic side</orientation>
    </subcellularLocation>
</comment>
<dbReference type="GO" id="GO:0005886">
    <property type="term" value="C:plasma membrane"/>
    <property type="evidence" value="ECO:0007669"/>
    <property type="project" value="UniProtKB-SubCell"/>
</dbReference>
<dbReference type="InterPro" id="IPR011002">
    <property type="entry name" value="FliG_a-hlx"/>
</dbReference>
<evidence type="ECO:0000256" key="6">
    <source>
        <dbReference type="ARBA" id="ARBA00022500"/>
    </source>
</evidence>
<evidence type="ECO:0000256" key="5">
    <source>
        <dbReference type="ARBA" id="ARBA00022475"/>
    </source>
</evidence>
<keyword evidence="11" id="KW-0997">Cell inner membrane</keyword>
<keyword evidence="5 11" id="KW-1003">Cell membrane</keyword>
<dbReference type="GO" id="GO:0006935">
    <property type="term" value="P:chemotaxis"/>
    <property type="evidence" value="ECO:0007669"/>
    <property type="project" value="UniProtKB-KW"/>
</dbReference>
<accession>A0A927BZG4</accession>
<organism evidence="15 16">
    <name type="scientific">Spongiibacter pelagi</name>
    <dbReference type="NCBI Taxonomy" id="2760804"/>
    <lineage>
        <taxon>Bacteria</taxon>
        <taxon>Pseudomonadati</taxon>
        <taxon>Pseudomonadota</taxon>
        <taxon>Gammaproteobacteria</taxon>
        <taxon>Cellvibrionales</taxon>
        <taxon>Spongiibacteraceae</taxon>
        <taxon>Spongiibacter</taxon>
    </lineage>
</organism>
<dbReference type="InterPro" id="IPR000090">
    <property type="entry name" value="Flg_Motor_Flig"/>
</dbReference>
<dbReference type="InterPro" id="IPR028263">
    <property type="entry name" value="FliG_N"/>
</dbReference>
<dbReference type="InterPro" id="IPR023087">
    <property type="entry name" value="Flg_Motor_Flig_C"/>
</dbReference>
<evidence type="ECO:0000256" key="3">
    <source>
        <dbReference type="ARBA" id="ARBA00010299"/>
    </source>
</evidence>
<keyword evidence="8 11" id="KW-0472">Membrane</keyword>
<name>A0A927BZG4_9GAMM</name>
<dbReference type="PRINTS" id="PR00954">
    <property type="entry name" value="FLGMOTORFLIG"/>
</dbReference>
<proteinExistence type="inferred from homology"/>
<keyword evidence="15" id="KW-0969">Cilium</keyword>
<dbReference type="GO" id="GO:0003774">
    <property type="term" value="F:cytoskeletal motor activity"/>
    <property type="evidence" value="ECO:0007669"/>
    <property type="project" value="InterPro"/>
</dbReference>
<dbReference type="GO" id="GO:0009425">
    <property type="term" value="C:bacterial-type flagellum basal body"/>
    <property type="evidence" value="ECO:0007669"/>
    <property type="project" value="UniProtKB-SubCell"/>
</dbReference>
<dbReference type="Pfam" id="PF14841">
    <property type="entry name" value="FliG_M"/>
    <property type="match status" value="1"/>
</dbReference>
<evidence type="ECO:0000256" key="10">
    <source>
        <dbReference type="ARBA" id="ARBA00025598"/>
    </source>
</evidence>
<keyword evidence="15" id="KW-0282">Flagellum</keyword>
<dbReference type="Proteomes" id="UP000610558">
    <property type="component" value="Unassembled WGS sequence"/>
</dbReference>
<dbReference type="NCBIfam" id="TIGR00207">
    <property type="entry name" value="fliG"/>
    <property type="match status" value="1"/>
</dbReference>
<dbReference type="Pfam" id="PF14842">
    <property type="entry name" value="FliG_N"/>
    <property type="match status" value="1"/>
</dbReference>
<dbReference type="PIRSF" id="PIRSF003161">
    <property type="entry name" value="FliG"/>
    <property type="match status" value="1"/>
</dbReference>
<evidence type="ECO:0000313" key="15">
    <source>
        <dbReference type="EMBL" id="MBD2858433.1"/>
    </source>
</evidence>
<evidence type="ECO:0000259" key="14">
    <source>
        <dbReference type="Pfam" id="PF14842"/>
    </source>
</evidence>
<evidence type="ECO:0000256" key="4">
    <source>
        <dbReference type="ARBA" id="ARBA00021870"/>
    </source>
</evidence>